<accession>A0AAD4NIX3</accession>
<dbReference type="PIRSF" id="PIRSF016262">
    <property type="entry name" value="LPLase"/>
    <property type="match status" value="1"/>
</dbReference>
<evidence type="ECO:0000256" key="4">
    <source>
        <dbReference type="ARBA" id="ARBA00023315"/>
    </source>
</evidence>
<feature type="active site" description="Acyl-thioester intermediate" evidence="6">
    <location>
        <position position="180"/>
    </location>
</feature>
<comment type="caution">
    <text evidence="10">The sequence shown here is derived from an EMBL/GenBank/DDBJ whole genome shotgun (WGS) entry which is preliminary data.</text>
</comment>
<keyword evidence="11" id="KW-1185">Reference proteome</keyword>
<dbReference type="PROSITE" id="PS01313">
    <property type="entry name" value="LIPB"/>
    <property type="match status" value="1"/>
</dbReference>
<evidence type="ECO:0000256" key="8">
    <source>
        <dbReference type="PIRSR" id="PIRSR016262-3"/>
    </source>
</evidence>
<reference evidence="10" key="1">
    <citation type="submission" date="2022-01" db="EMBL/GenBank/DDBJ databases">
        <title>Genome Sequence Resource for Two Populations of Ditylenchus destructor, the Migratory Endoparasitic Phytonematode.</title>
        <authorList>
            <person name="Zhang H."/>
            <person name="Lin R."/>
            <person name="Xie B."/>
        </authorList>
    </citation>
    <scope>NUCLEOTIDE SEQUENCE</scope>
    <source>
        <strain evidence="10">BazhouSP</strain>
    </source>
</reference>
<organism evidence="10 11">
    <name type="scientific">Ditylenchus destructor</name>
    <dbReference type="NCBI Taxonomy" id="166010"/>
    <lineage>
        <taxon>Eukaryota</taxon>
        <taxon>Metazoa</taxon>
        <taxon>Ecdysozoa</taxon>
        <taxon>Nematoda</taxon>
        <taxon>Chromadorea</taxon>
        <taxon>Rhabditida</taxon>
        <taxon>Tylenchina</taxon>
        <taxon>Tylenchomorpha</taxon>
        <taxon>Sphaerularioidea</taxon>
        <taxon>Anguinidae</taxon>
        <taxon>Anguininae</taxon>
        <taxon>Ditylenchus</taxon>
    </lineage>
</organism>
<comment type="similarity">
    <text evidence="2 5">Belongs to the LipB family.</text>
</comment>
<name>A0AAD4NIX3_9BILA</name>
<keyword evidence="10" id="KW-0436">Ligase</keyword>
<dbReference type="SUPFAM" id="SSF55681">
    <property type="entry name" value="Class II aaRS and biotin synthetases"/>
    <property type="match status" value="1"/>
</dbReference>
<dbReference type="InterPro" id="IPR004143">
    <property type="entry name" value="BPL_LPL_catalytic"/>
</dbReference>
<dbReference type="Gene3D" id="3.30.930.10">
    <property type="entry name" value="Bira Bifunctional Protein, Domain 2"/>
    <property type="match status" value="1"/>
</dbReference>
<protein>
    <recommendedName>
        <fullName evidence="5">Octanoyl-[acyl-carrier-protein]:protein N-octanoyltransferase LIPT2, mitochondrial</fullName>
        <ecNumber evidence="5">2.3.1.181</ecNumber>
    </recommendedName>
</protein>
<evidence type="ECO:0000313" key="10">
    <source>
        <dbReference type="EMBL" id="KAI1726550.1"/>
    </source>
</evidence>
<dbReference type="PROSITE" id="PS51733">
    <property type="entry name" value="BPL_LPL_CATALYTIC"/>
    <property type="match status" value="1"/>
</dbReference>
<dbReference type="NCBIfam" id="TIGR00214">
    <property type="entry name" value="lipB"/>
    <property type="match status" value="1"/>
</dbReference>
<dbReference type="EC" id="2.3.1.181" evidence="5"/>
<keyword evidence="5" id="KW-0496">Mitochondrion</keyword>
<feature type="site" description="Lowers pKa of active site Cys" evidence="8">
    <location>
        <position position="146"/>
    </location>
</feature>
<evidence type="ECO:0000256" key="6">
    <source>
        <dbReference type="PIRSR" id="PIRSR016262-1"/>
    </source>
</evidence>
<feature type="binding site" evidence="7">
    <location>
        <begin position="162"/>
        <end position="164"/>
    </location>
    <ligand>
        <name>substrate</name>
    </ligand>
</feature>
<evidence type="ECO:0000256" key="7">
    <source>
        <dbReference type="PIRSR" id="PIRSR016262-2"/>
    </source>
</evidence>
<feature type="binding site" evidence="7">
    <location>
        <begin position="149"/>
        <end position="151"/>
    </location>
    <ligand>
        <name>substrate</name>
    </ligand>
</feature>
<evidence type="ECO:0000313" key="11">
    <source>
        <dbReference type="Proteomes" id="UP001201812"/>
    </source>
</evidence>
<keyword evidence="3 5" id="KW-0808">Transferase</keyword>
<comment type="pathway">
    <text evidence="1 5">Protein modification; protein lipoylation via endogenous pathway; protein N(6)-(lipoyl)lysine from octanoyl-[acyl-carrier-protein]: step 1/2.</text>
</comment>
<evidence type="ECO:0000256" key="2">
    <source>
        <dbReference type="ARBA" id="ARBA00007907"/>
    </source>
</evidence>
<evidence type="ECO:0000259" key="9">
    <source>
        <dbReference type="PROSITE" id="PS51733"/>
    </source>
</evidence>
<evidence type="ECO:0000256" key="5">
    <source>
        <dbReference type="PIRNR" id="PIRNR016262"/>
    </source>
</evidence>
<dbReference type="GO" id="GO:0009249">
    <property type="term" value="P:protein lipoylation"/>
    <property type="evidence" value="ECO:0007669"/>
    <property type="project" value="InterPro"/>
</dbReference>
<dbReference type="InterPro" id="IPR045864">
    <property type="entry name" value="aa-tRNA-synth_II/BPL/LPL"/>
</dbReference>
<gene>
    <name evidence="10" type="ORF">DdX_03272</name>
</gene>
<dbReference type="HAMAP" id="MF_00013">
    <property type="entry name" value="LipB"/>
    <property type="match status" value="1"/>
</dbReference>
<comment type="catalytic activity">
    <reaction evidence="5">
        <text>octanoyl-[ACP] + L-lysyl-[protein] = N(6)-octanoyl-L-lysyl-[protein] + holo-[ACP] + H(+)</text>
        <dbReference type="Rhea" id="RHEA:17665"/>
        <dbReference type="Rhea" id="RHEA-COMP:9636"/>
        <dbReference type="Rhea" id="RHEA-COMP:9685"/>
        <dbReference type="Rhea" id="RHEA-COMP:9752"/>
        <dbReference type="Rhea" id="RHEA-COMP:9928"/>
        <dbReference type="ChEBI" id="CHEBI:15378"/>
        <dbReference type="ChEBI" id="CHEBI:29969"/>
        <dbReference type="ChEBI" id="CHEBI:64479"/>
        <dbReference type="ChEBI" id="CHEBI:78463"/>
        <dbReference type="ChEBI" id="CHEBI:78809"/>
        <dbReference type="EC" id="2.3.1.181"/>
    </reaction>
</comment>
<feature type="domain" description="BPL/LPL catalytic" evidence="9">
    <location>
        <begin position="30"/>
        <end position="219"/>
    </location>
</feature>
<dbReference type="NCBIfam" id="NF010925">
    <property type="entry name" value="PRK14345.1"/>
    <property type="match status" value="1"/>
</dbReference>
<comment type="subcellular location">
    <subcellularLocation>
        <location evidence="5">Mitochondrion</location>
    </subcellularLocation>
</comment>
<dbReference type="GO" id="GO:0005739">
    <property type="term" value="C:mitochondrion"/>
    <property type="evidence" value="ECO:0007669"/>
    <property type="project" value="UniProtKB-SubCell"/>
</dbReference>
<dbReference type="InterPro" id="IPR020605">
    <property type="entry name" value="Octanoyltransferase_CS"/>
</dbReference>
<keyword evidence="4 5" id="KW-0012">Acyltransferase</keyword>
<dbReference type="InterPro" id="IPR000544">
    <property type="entry name" value="Octanoyltransferase"/>
</dbReference>
<dbReference type="CDD" id="cd16444">
    <property type="entry name" value="LipB"/>
    <property type="match status" value="1"/>
</dbReference>
<dbReference type="PANTHER" id="PTHR10993:SF7">
    <property type="entry name" value="LIPOYLTRANSFERASE 2, MITOCHONDRIAL-RELATED"/>
    <property type="match status" value="1"/>
</dbReference>
<proteinExistence type="inferred from homology"/>
<dbReference type="AlphaFoldDB" id="A0AAD4NIX3"/>
<feature type="binding site" evidence="7">
    <location>
        <begin position="74"/>
        <end position="81"/>
    </location>
    <ligand>
        <name>substrate</name>
    </ligand>
</feature>
<dbReference type="EMBL" id="JAKKPZ010000002">
    <property type="protein sequence ID" value="KAI1726550.1"/>
    <property type="molecule type" value="Genomic_DNA"/>
</dbReference>
<evidence type="ECO:0000256" key="1">
    <source>
        <dbReference type="ARBA" id="ARBA00004821"/>
    </source>
</evidence>
<dbReference type="Proteomes" id="UP001201812">
    <property type="component" value="Unassembled WGS sequence"/>
</dbReference>
<evidence type="ECO:0000256" key="3">
    <source>
        <dbReference type="ARBA" id="ARBA00022679"/>
    </source>
</evidence>
<sequence length="237" mass="26943">MIKALWFGRISYLEGLRIQESVYEKVKNAGKPCHYLCLFEHPPTYTVGLREKEYSAEEECRLKKFGAEFHRVKRGGLITFHGPGQIVGYPIFNLRDLRPPGETFAGVKKFVTLIEEVLIDLISTRYGVKNIGRTHDTGVWVDGHRKIAAIGIQVRHGITSHGFALNCNTDLKWFQQIIPCGLEGKSATTMTKELGKTISIEDVMEPLCDEIRHKFTLPVELNNLSDEFSLATEYYTH</sequence>
<comment type="function">
    <text evidence="5">Catalyzes the transfer of endogenously produced octanoic acid from octanoyl-acyl-carrier-protein onto the lipoyl domains of lipoate-dependent enzymes. Lipoyl-ACP can also act as a substrate although octanoyl-ACP is likely to be the physiological substrate.</text>
</comment>
<dbReference type="GO" id="GO:0033819">
    <property type="term" value="F:lipoyl(octanoyl) transferase activity"/>
    <property type="evidence" value="ECO:0007669"/>
    <property type="project" value="UniProtKB-EC"/>
</dbReference>
<dbReference type="GO" id="GO:0016874">
    <property type="term" value="F:ligase activity"/>
    <property type="evidence" value="ECO:0007669"/>
    <property type="project" value="UniProtKB-KW"/>
</dbReference>
<dbReference type="PANTHER" id="PTHR10993">
    <property type="entry name" value="OCTANOYLTRANSFERASE"/>
    <property type="match status" value="1"/>
</dbReference>
<dbReference type="Pfam" id="PF21948">
    <property type="entry name" value="LplA-B_cat"/>
    <property type="match status" value="1"/>
</dbReference>